<gene>
    <name evidence="1" type="ORF">NEOLEDRAFT_751581</name>
</gene>
<protein>
    <submittedName>
        <fullName evidence="1">Uncharacterized protein</fullName>
    </submittedName>
</protein>
<dbReference type="AlphaFoldDB" id="A0A165PUF5"/>
<keyword evidence="2" id="KW-1185">Reference proteome</keyword>
<name>A0A165PUF5_9AGAM</name>
<evidence type="ECO:0000313" key="2">
    <source>
        <dbReference type="Proteomes" id="UP000076761"/>
    </source>
</evidence>
<evidence type="ECO:0000313" key="1">
    <source>
        <dbReference type="EMBL" id="KZT21515.1"/>
    </source>
</evidence>
<accession>A0A165PUF5</accession>
<dbReference type="EMBL" id="KV425606">
    <property type="protein sequence ID" value="KZT21515.1"/>
    <property type="molecule type" value="Genomic_DNA"/>
</dbReference>
<dbReference type="Proteomes" id="UP000076761">
    <property type="component" value="Unassembled WGS sequence"/>
</dbReference>
<dbReference type="InParanoid" id="A0A165PUF5"/>
<proteinExistence type="predicted"/>
<reference evidence="1 2" key="1">
    <citation type="journal article" date="2016" name="Mol. Biol. Evol.">
        <title>Comparative Genomics of Early-Diverging Mushroom-Forming Fungi Provides Insights into the Origins of Lignocellulose Decay Capabilities.</title>
        <authorList>
            <person name="Nagy L.G."/>
            <person name="Riley R."/>
            <person name="Tritt A."/>
            <person name="Adam C."/>
            <person name="Daum C."/>
            <person name="Floudas D."/>
            <person name="Sun H."/>
            <person name="Yadav J.S."/>
            <person name="Pangilinan J."/>
            <person name="Larsson K.H."/>
            <person name="Matsuura K."/>
            <person name="Barry K."/>
            <person name="Labutti K."/>
            <person name="Kuo R."/>
            <person name="Ohm R.A."/>
            <person name="Bhattacharya S.S."/>
            <person name="Shirouzu T."/>
            <person name="Yoshinaga Y."/>
            <person name="Martin F.M."/>
            <person name="Grigoriev I.V."/>
            <person name="Hibbett D.S."/>
        </authorList>
    </citation>
    <scope>NUCLEOTIDE SEQUENCE [LARGE SCALE GENOMIC DNA]</scope>
    <source>
        <strain evidence="1 2">HHB14362 ss-1</strain>
    </source>
</reference>
<sequence length="167" mass="18857">MRKMANVLEVSESRIALFDVEQPSLILRNSRHRHIDPCEDHAEYTLYPRRIPACLCSAQLFTSDGMARILASYRSTMTCLCMRTLRANGLTVGELLPWRSRRTEEYTWHRTELEINAVRLRKLSRAKTLGGEVPLLARLGSQPGRRTCPISSPCLSSTTALSTPVKA</sequence>
<organism evidence="1 2">
    <name type="scientific">Neolentinus lepideus HHB14362 ss-1</name>
    <dbReference type="NCBI Taxonomy" id="1314782"/>
    <lineage>
        <taxon>Eukaryota</taxon>
        <taxon>Fungi</taxon>
        <taxon>Dikarya</taxon>
        <taxon>Basidiomycota</taxon>
        <taxon>Agaricomycotina</taxon>
        <taxon>Agaricomycetes</taxon>
        <taxon>Gloeophyllales</taxon>
        <taxon>Gloeophyllaceae</taxon>
        <taxon>Neolentinus</taxon>
    </lineage>
</organism>